<sequence>MVTLARPTASAVTDTRFAPARLRRTVLEMAYAGSAVHIGCAFSIIELVSVLYRNHLRYPGNDPHAEGRDYLVLSKGHGVMAQYACMHELGWLNDSHIKGYFADGSELKGLSDSRIAGLEVTSGSLGHGFSVGVGIAMGLQRKVTDQKIYAIVGDGELNEGPIWEGALVAAHHRMDNLMLIVDKNGFQAMGTTDDVLALGDLSAKLNSFGFETLEVDGHDEAAIDSAIRQLWSTGAGKPKGLIARTVKGKGVPFMESDNRWHYTRLNAQTFAEAIDALDLSGVAK</sequence>
<dbReference type="AlphaFoldDB" id="A0AA43AZ65"/>
<dbReference type="CDD" id="cd02012">
    <property type="entry name" value="TPP_TK"/>
    <property type="match status" value="1"/>
</dbReference>
<evidence type="ECO:0000313" key="6">
    <source>
        <dbReference type="Proteomes" id="UP001161294"/>
    </source>
</evidence>
<reference evidence="5" key="1">
    <citation type="submission" date="2022-09" db="EMBL/GenBank/DDBJ databases">
        <title>Intensive care unit water sources are persistently colonized with multi-drug resistant bacteria and are the site of extensive horizontal gene transfer of antibiotic resistance genes.</title>
        <authorList>
            <person name="Diorio-Toth L."/>
        </authorList>
    </citation>
    <scope>NUCLEOTIDE SEQUENCE</scope>
    <source>
        <strain evidence="5">GD03686</strain>
    </source>
</reference>
<keyword evidence="3" id="KW-0786">Thiamine pyrophosphate</keyword>
<dbReference type="Pfam" id="PF00456">
    <property type="entry name" value="Transketolase_N"/>
    <property type="match status" value="1"/>
</dbReference>
<organism evidence="5 6">
    <name type="scientific">Comamonas aquatica</name>
    <dbReference type="NCBI Taxonomy" id="225991"/>
    <lineage>
        <taxon>Bacteria</taxon>
        <taxon>Pseudomonadati</taxon>
        <taxon>Pseudomonadota</taxon>
        <taxon>Betaproteobacteria</taxon>
        <taxon>Burkholderiales</taxon>
        <taxon>Comamonadaceae</taxon>
        <taxon>Comamonas</taxon>
    </lineage>
</organism>
<evidence type="ECO:0000256" key="3">
    <source>
        <dbReference type="ARBA" id="ARBA00023052"/>
    </source>
</evidence>
<evidence type="ECO:0000256" key="2">
    <source>
        <dbReference type="ARBA" id="ARBA00007131"/>
    </source>
</evidence>
<dbReference type="PANTHER" id="PTHR47514:SF1">
    <property type="entry name" value="TRANSKETOLASE N-TERMINAL SECTION-RELATED"/>
    <property type="match status" value="1"/>
</dbReference>
<evidence type="ECO:0000313" key="5">
    <source>
        <dbReference type="EMBL" id="MDH2007196.1"/>
    </source>
</evidence>
<dbReference type="EMBL" id="JAOCJW010000050">
    <property type="protein sequence ID" value="MDH2007196.1"/>
    <property type="molecule type" value="Genomic_DNA"/>
</dbReference>
<name>A0AA43AZ65_9BURK</name>
<dbReference type="Gene3D" id="3.40.50.970">
    <property type="match status" value="1"/>
</dbReference>
<comment type="similarity">
    <text evidence="2">Belongs to the transketolase family.</text>
</comment>
<proteinExistence type="inferred from homology"/>
<dbReference type="InterPro" id="IPR005474">
    <property type="entry name" value="Transketolase_N"/>
</dbReference>
<dbReference type="PANTHER" id="PTHR47514">
    <property type="entry name" value="TRANSKETOLASE N-TERMINAL SECTION-RELATED"/>
    <property type="match status" value="1"/>
</dbReference>
<dbReference type="InterPro" id="IPR029061">
    <property type="entry name" value="THDP-binding"/>
</dbReference>
<evidence type="ECO:0000259" key="4">
    <source>
        <dbReference type="Pfam" id="PF00456"/>
    </source>
</evidence>
<evidence type="ECO:0000256" key="1">
    <source>
        <dbReference type="ARBA" id="ARBA00001964"/>
    </source>
</evidence>
<accession>A0AA43AZ65</accession>
<comment type="cofactor">
    <cofactor evidence="1">
        <name>thiamine diphosphate</name>
        <dbReference type="ChEBI" id="CHEBI:58937"/>
    </cofactor>
</comment>
<protein>
    <submittedName>
        <fullName evidence="5">Transketolase</fullName>
    </submittedName>
</protein>
<dbReference type="RefSeq" id="WP_279853417.1">
    <property type="nucleotide sequence ID" value="NZ_JAOCIA010000053.1"/>
</dbReference>
<dbReference type="Proteomes" id="UP001161294">
    <property type="component" value="Unassembled WGS sequence"/>
</dbReference>
<gene>
    <name evidence="5" type="ORF">N5J23_16920</name>
</gene>
<dbReference type="SUPFAM" id="SSF52518">
    <property type="entry name" value="Thiamin diphosphate-binding fold (THDP-binding)"/>
    <property type="match status" value="1"/>
</dbReference>
<feature type="domain" description="Transketolase N-terminal" evidence="4">
    <location>
        <begin position="35"/>
        <end position="273"/>
    </location>
</feature>
<comment type="caution">
    <text evidence="5">The sequence shown here is derived from an EMBL/GenBank/DDBJ whole genome shotgun (WGS) entry which is preliminary data.</text>
</comment>